<gene>
    <name evidence="1" type="ORF">GLOINDRAFT_32165</name>
</gene>
<dbReference type="EMBL" id="KI289635">
    <property type="protein sequence ID" value="ESA08048.1"/>
    <property type="molecule type" value="Genomic_DNA"/>
</dbReference>
<dbReference type="HOGENOM" id="CLU_2706114_0_0_1"/>
<reference evidence="1" key="1">
    <citation type="submission" date="2013-07" db="EMBL/GenBank/DDBJ databases">
        <title>The genome of an arbuscular mycorrhizal fungus provides insights into the evolution of the oldest plant symbiosis.</title>
        <authorList>
            <consortium name="DOE Joint Genome Institute"/>
            <person name="Tisserant E."/>
            <person name="Malbreil M."/>
            <person name="Kuo A."/>
            <person name="Kohler A."/>
            <person name="Symeonidi A."/>
            <person name="Balestrini R."/>
            <person name="Charron P."/>
            <person name="Duensing N."/>
            <person name="Frei-dit-Frey N."/>
            <person name="Gianinazzi-Pearson V."/>
            <person name="Gilbert B."/>
            <person name="Handa Y."/>
            <person name="Hijri M."/>
            <person name="Kaul R."/>
            <person name="Kawaguchi M."/>
            <person name="Krajinski F."/>
            <person name="Lammers P."/>
            <person name="Lapierre D."/>
            <person name="Masclaux F.G."/>
            <person name="Murat C."/>
            <person name="Morin E."/>
            <person name="Ndikumana S."/>
            <person name="Pagni M."/>
            <person name="Petitpierre D."/>
            <person name="Requena N."/>
            <person name="Rosikiewicz P."/>
            <person name="Riley R."/>
            <person name="Saito K."/>
            <person name="San Clemente H."/>
            <person name="Shapiro H."/>
            <person name="van Tuinen D."/>
            <person name="Becard G."/>
            <person name="Bonfante P."/>
            <person name="Paszkowski U."/>
            <person name="Shachar-Hill Y."/>
            <person name="Young J.P."/>
            <person name="Sanders I.R."/>
            <person name="Henrissat B."/>
            <person name="Rensing S.A."/>
            <person name="Grigoriev I.V."/>
            <person name="Corradi N."/>
            <person name="Roux C."/>
            <person name="Martin F."/>
        </authorList>
    </citation>
    <scope>NUCLEOTIDE SEQUENCE</scope>
    <source>
        <strain evidence="1">DAOM 197198</strain>
    </source>
</reference>
<accession>U9TP30</accession>
<evidence type="ECO:0000313" key="1">
    <source>
        <dbReference type="EMBL" id="ESA08048.1"/>
    </source>
</evidence>
<dbReference type="AlphaFoldDB" id="U9TP30"/>
<name>U9TP30_RHIID</name>
<sequence length="73" mass="8449">MPQTQIGTKNENRACTYDISKLKNQLKNNLSTFQKFNNKAQEIFGIKFFRKQDFVTYAEKLAVMELKNGISAL</sequence>
<protein>
    <submittedName>
        <fullName evidence="1">Uncharacterized protein</fullName>
    </submittedName>
</protein>
<organism evidence="1">
    <name type="scientific">Rhizophagus irregularis (strain DAOM 181602 / DAOM 197198 / MUCL 43194)</name>
    <name type="common">Arbuscular mycorrhizal fungus</name>
    <name type="synonym">Glomus intraradices</name>
    <dbReference type="NCBI Taxonomy" id="747089"/>
    <lineage>
        <taxon>Eukaryota</taxon>
        <taxon>Fungi</taxon>
        <taxon>Fungi incertae sedis</taxon>
        <taxon>Mucoromycota</taxon>
        <taxon>Glomeromycotina</taxon>
        <taxon>Glomeromycetes</taxon>
        <taxon>Glomerales</taxon>
        <taxon>Glomeraceae</taxon>
        <taxon>Rhizophagus</taxon>
    </lineage>
</organism>
<proteinExistence type="predicted"/>